<accession>A0ABR0BE41</accession>
<dbReference type="Proteomes" id="UP001287286">
    <property type="component" value="Unassembled WGS sequence"/>
</dbReference>
<keyword evidence="2" id="KW-1185">Reference proteome</keyword>
<protein>
    <submittedName>
        <fullName evidence="1">Uncharacterized protein</fullName>
    </submittedName>
</protein>
<gene>
    <name evidence="1" type="ORF">Purlil1_13396</name>
</gene>
<name>A0ABR0BE41_PURLI</name>
<dbReference type="EMBL" id="JAWRVI010000213">
    <property type="protein sequence ID" value="KAK4071541.1"/>
    <property type="molecule type" value="Genomic_DNA"/>
</dbReference>
<evidence type="ECO:0000313" key="2">
    <source>
        <dbReference type="Proteomes" id="UP001287286"/>
    </source>
</evidence>
<proteinExistence type="predicted"/>
<comment type="caution">
    <text evidence="1">The sequence shown here is derived from an EMBL/GenBank/DDBJ whole genome shotgun (WGS) entry which is preliminary data.</text>
</comment>
<organism evidence="1 2">
    <name type="scientific">Purpureocillium lilacinum</name>
    <name type="common">Paecilomyces lilacinus</name>
    <dbReference type="NCBI Taxonomy" id="33203"/>
    <lineage>
        <taxon>Eukaryota</taxon>
        <taxon>Fungi</taxon>
        <taxon>Dikarya</taxon>
        <taxon>Ascomycota</taxon>
        <taxon>Pezizomycotina</taxon>
        <taxon>Sordariomycetes</taxon>
        <taxon>Hypocreomycetidae</taxon>
        <taxon>Hypocreales</taxon>
        <taxon>Ophiocordycipitaceae</taxon>
        <taxon>Purpureocillium</taxon>
    </lineage>
</organism>
<reference evidence="1 2" key="1">
    <citation type="journal article" date="2024" name="Microbiol. Resour. Announc.">
        <title>Genome annotations for the ascomycete fungi Trichoderma harzianum, Trichoderma aggressivum, and Purpureocillium lilacinum.</title>
        <authorList>
            <person name="Beijen E.P.W."/>
            <person name="Ohm R.A."/>
        </authorList>
    </citation>
    <scope>NUCLEOTIDE SEQUENCE [LARGE SCALE GENOMIC DNA]</scope>
    <source>
        <strain evidence="1 2">CBS 150709</strain>
    </source>
</reference>
<evidence type="ECO:0000313" key="1">
    <source>
        <dbReference type="EMBL" id="KAK4071541.1"/>
    </source>
</evidence>
<sequence length="88" mass="10005">MSLSNVDQLLELVAFAARFPKETRHWDPETTLDELNDIVTYAESDKGINSTDELPTKESREARLEHLDNIVSTAPIEDTGRGRRMFSI</sequence>